<dbReference type="EMBL" id="JAHLQJ010000013">
    <property type="protein sequence ID" value="MBU5673226.1"/>
    <property type="molecule type" value="Genomic_DNA"/>
</dbReference>
<protein>
    <recommendedName>
        <fullName evidence="2">Glycine zipper-like domain-containing protein</fullName>
    </recommendedName>
</protein>
<accession>A0ABS6FTG4</accession>
<gene>
    <name evidence="3" type="ORF">KQJ23_15460</name>
</gene>
<dbReference type="Pfam" id="PF26273">
    <property type="entry name" value="Gly_zipper"/>
    <property type="match status" value="1"/>
</dbReference>
<reference evidence="3 4" key="1">
    <citation type="submission" date="2021-06" db="EMBL/GenBank/DDBJ databases">
        <authorList>
            <person name="Sun Q."/>
            <person name="Li D."/>
        </authorList>
    </citation>
    <scope>NUCLEOTIDE SEQUENCE [LARGE SCALE GENOMIC DNA]</scope>
    <source>
        <strain evidence="3 4">MSJ-6</strain>
    </source>
</reference>
<feature type="transmembrane region" description="Helical" evidence="1">
    <location>
        <begin position="27"/>
        <end position="44"/>
    </location>
</feature>
<keyword evidence="1" id="KW-0812">Transmembrane</keyword>
<sequence length="53" mass="5593">MNNKSLVTGVSLGLCFSVVFGAALKSIPLGITFGIIFGVVFFLAEKSKSPKEE</sequence>
<dbReference type="InterPro" id="IPR058598">
    <property type="entry name" value="Gly_zipper-like_dom"/>
</dbReference>
<comment type="caution">
    <text evidence="3">The sequence shown here is derived from an EMBL/GenBank/DDBJ whole genome shotgun (WGS) entry which is preliminary data.</text>
</comment>
<keyword evidence="1" id="KW-0472">Membrane</keyword>
<dbReference type="Proteomes" id="UP000743001">
    <property type="component" value="Unassembled WGS sequence"/>
</dbReference>
<feature type="domain" description="Glycine zipper-like" evidence="2">
    <location>
        <begin position="3"/>
        <end position="41"/>
    </location>
</feature>
<evidence type="ECO:0000259" key="2">
    <source>
        <dbReference type="Pfam" id="PF26273"/>
    </source>
</evidence>
<evidence type="ECO:0000313" key="3">
    <source>
        <dbReference type="EMBL" id="MBU5673226.1"/>
    </source>
</evidence>
<evidence type="ECO:0000256" key="1">
    <source>
        <dbReference type="SAM" id="Phobius"/>
    </source>
</evidence>
<keyword evidence="4" id="KW-1185">Reference proteome</keyword>
<evidence type="ECO:0000313" key="4">
    <source>
        <dbReference type="Proteomes" id="UP000743001"/>
    </source>
</evidence>
<dbReference type="RefSeq" id="WP_216479779.1">
    <property type="nucleotide sequence ID" value="NZ_JAHLQJ010000013.1"/>
</dbReference>
<proteinExistence type="predicted"/>
<keyword evidence="1" id="KW-1133">Transmembrane helix</keyword>
<name>A0ABS6FTG4_9BACL</name>
<organism evidence="3 4">
    <name type="scientific">Paenibacillus brevis</name>
    <dbReference type="NCBI Taxonomy" id="2841508"/>
    <lineage>
        <taxon>Bacteria</taxon>
        <taxon>Bacillati</taxon>
        <taxon>Bacillota</taxon>
        <taxon>Bacilli</taxon>
        <taxon>Bacillales</taxon>
        <taxon>Paenibacillaceae</taxon>
        <taxon>Paenibacillus</taxon>
    </lineage>
</organism>